<keyword evidence="4" id="KW-0238">DNA-binding</keyword>
<keyword evidence="6" id="KW-0539">Nucleus</keyword>
<evidence type="ECO:0000256" key="6">
    <source>
        <dbReference type="ARBA" id="ARBA00023242"/>
    </source>
</evidence>
<feature type="domain" description="HTH myb-type" evidence="8">
    <location>
        <begin position="60"/>
        <end position="110"/>
    </location>
</feature>
<gene>
    <name evidence="9" type="ORF">STAS_30034</name>
</gene>
<feature type="domain" description="HTH myb-type" evidence="8">
    <location>
        <begin position="111"/>
        <end position="161"/>
    </location>
</feature>
<dbReference type="PROSITE" id="PS51294">
    <property type="entry name" value="HTH_MYB"/>
    <property type="match status" value="2"/>
</dbReference>
<keyword evidence="10" id="KW-1185">Reference proteome</keyword>
<evidence type="ECO:0000313" key="9">
    <source>
        <dbReference type="EMBL" id="GER52586.1"/>
    </source>
</evidence>
<dbReference type="EMBL" id="BKCP01010403">
    <property type="protein sequence ID" value="GER52586.1"/>
    <property type="molecule type" value="Genomic_DNA"/>
</dbReference>
<evidence type="ECO:0000256" key="2">
    <source>
        <dbReference type="ARBA" id="ARBA00022737"/>
    </source>
</evidence>
<dbReference type="Gene3D" id="1.10.10.60">
    <property type="entry name" value="Homeodomain-like"/>
    <property type="match status" value="2"/>
</dbReference>
<dbReference type="InterPro" id="IPR017930">
    <property type="entry name" value="Myb_dom"/>
</dbReference>
<keyword evidence="5" id="KW-0804">Transcription</keyword>
<accession>A0A5A7R597</accession>
<evidence type="ECO:0000256" key="3">
    <source>
        <dbReference type="ARBA" id="ARBA00023015"/>
    </source>
</evidence>
<feature type="domain" description="Myb-like" evidence="7">
    <location>
        <begin position="60"/>
        <end position="106"/>
    </location>
</feature>
<dbReference type="PANTHER" id="PTHR45614:SF150">
    <property type="entry name" value="MYB-LIKE DNA-BINDING DOMAIN CONTAINING PROTEIN, EXPRESSED"/>
    <property type="match status" value="1"/>
</dbReference>
<dbReference type="InterPro" id="IPR001005">
    <property type="entry name" value="SANT/Myb"/>
</dbReference>
<dbReference type="InterPro" id="IPR050560">
    <property type="entry name" value="MYB_TF"/>
</dbReference>
<dbReference type="InterPro" id="IPR009057">
    <property type="entry name" value="Homeodomain-like_sf"/>
</dbReference>
<dbReference type="OrthoDB" id="2143914at2759"/>
<organism evidence="9 10">
    <name type="scientific">Striga asiatica</name>
    <name type="common">Asiatic witchweed</name>
    <name type="synonym">Buchnera asiatica</name>
    <dbReference type="NCBI Taxonomy" id="4170"/>
    <lineage>
        <taxon>Eukaryota</taxon>
        <taxon>Viridiplantae</taxon>
        <taxon>Streptophyta</taxon>
        <taxon>Embryophyta</taxon>
        <taxon>Tracheophyta</taxon>
        <taxon>Spermatophyta</taxon>
        <taxon>Magnoliopsida</taxon>
        <taxon>eudicotyledons</taxon>
        <taxon>Gunneridae</taxon>
        <taxon>Pentapetalae</taxon>
        <taxon>asterids</taxon>
        <taxon>lamiids</taxon>
        <taxon>Lamiales</taxon>
        <taxon>Orobanchaceae</taxon>
        <taxon>Buchnereae</taxon>
        <taxon>Striga</taxon>
    </lineage>
</organism>
<dbReference type="CDD" id="cd00167">
    <property type="entry name" value="SANT"/>
    <property type="match status" value="2"/>
</dbReference>
<evidence type="ECO:0000259" key="7">
    <source>
        <dbReference type="PROSITE" id="PS50090"/>
    </source>
</evidence>
<evidence type="ECO:0000256" key="5">
    <source>
        <dbReference type="ARBA" id="ARBA00023163"/>
    </source>
</evidence>
<dbReference type="SUPFAM" id="SSF46689">
    <property type="entry name" value="Homeodomain-like"/>
    <property type="match status" value="1"/>
</dbReference>
<dbReference type="GO" id="GO:0000978">
    <property type="term" value="F:RNA polymerase II cis-regulatory region sequence-specific DNA binding"/>
    <property type="evidence" value="ECO:0007669"/>
    <property type="project" value="TreeGrafter"/>
</dbReference>
<name>A0A5A7R597_STRAF</name>
<dbReference type="PROSITE" id="PS50090">
    <property type="entry name" value="MYB_LIKE"/>
    <property type="match status" value="2"/>
</dbReference>
<dbReference type="GO" id="GO:0005634">
    <property type="term" value="C:nucleus"/>
    <property type="evidence" value="ECO:0007669"/>
    <property type="project" value="UniProtKB-SubCell"/>
</dbReference>
<protein>
    <submittedName>
        <fullName evidence="9">Myb domain protein 56</fullName>
    </submittedName>
</protein>
<evidence type="ECO:0000256" key="4">
    <source>
        <dbReference type="ARBA" id="ARBA00023125"/>
    </source>
</evidence>
<comment type="caution">
    <text evidence="9">The sequence shown here is derived from an EMBL/GenBank/DDBJ whole genome shotgun (WGS) entry which is preliminary data.</text>
</comment>
<evidence type="ECO:0000256" key="1">
    <source>
        <dbReference type="ARBA" id="ARBA00004123"/>
    </source>
</evidence>
<dbReference type="SMART" id="SM00717">
    <property type="entry name" value="SANT"/>
    <property type="match status" value="2"/>
</dbReference>
<evidence type="ECO:0000313" key="10">
    <source>
        <dbReference type="Proteomes" id="UP000325081"/>
    </source>
</evidence>
<dbReference type="FunFam" id="1.10.10.60:FF:000060">
    <property type="entry name" value="MYB transcription factor"/>
    <property type="match status" value="1"/>
</dbReference>
<dbReference type="AlphaFoldDB" id="A0A5A7R597"/>
<reference evidence="10" key="1">
    <citation type="journal article" date="2019" name="Curr. Biol.">
        <title>Genome Sequence of Striga asiatica Provides Insight into the Evolution of Plant Parasitism.</title>
        <authorList>
            <person name="Yoshida S."/>
            <person name="Kim S."/>
            <person name="Wafula E.K."/>
            <person name="Tanskanen J."/>
            <person name="Kim Y.M."/>
            <person name="Honaas L."/>
            <person name="Yang Z."/>
            <person name="Spallek T."/>
            <person name="Conn C.E."/>
            <person name="Ichihashi Y."/>
            <person name="Cheong K."/>
            <person name="Cui S."/>
            <person name="Der J.P."/>
            <person name="Gundlach H."/>
            <person name="Jiao Y."/>
            <person name="Hori C."/>
            <person name="Ishida J.K."/>
            <person name="Kasahara H."/>
            <person name="Kiba T."/>
            <person name="Kim M.S."/>
            <person name="Koo N."/>
            <person name="Laohavisit A."/>
            <person name="Lee Y.H."/>
            <person name="Lumba S."/>
            <person name="McCourt P."/>
            <person name="Mortimer J.C."/>
            <person name="Mutuku J.M."/>
            <person name="Nomura T."/>
            <person name="Sasaki-Sekimoto Y."/>
            <person name="Seto Y."/>
            <person name="Wang Y."/>
            <person name="Wakatake T."/>
            <person name="Sakakibara H."/>
            <person name="Demura T."/>
            <person name="Yamaguchi S."/>
            <person name="Yoneyama K."/>
            <person name="Manabe R.I."/>
            <person name="Nelson D.C."/>
            <person name="Schulman A.H."/>
            <person name="Timko M.P."/>
            <person name="dePamphilis C.W."/>
            <person name="Choi D."/>
            <person name="Shirasu K."/>
        </authorList>
    </citation>
    <scope>NUCLEOTIDE SEQUENCE [LARGE SCALE GENOMIC DNA]</scope>
    <source>
        <strain evidence="10">cv. UVA1</strain>
    </source>
</reference>
<keyword evidence="3" id="KW-0805">Transcription regulation</keyword>
<keyword evidence="2" id="KW-0677">Repeat</keyword>
<dbReference type="PANTHER" id="PTHR45614">
    <property type="entry name" value="MYB PROTEIN-RELATED"/>
    <property type="match status" value="1"/>
</dbReference>
<sequence>MDLQNLTNNGVHRNLTYIPPQLNLHTRDVRGILGTEFARNKRESEEIRGRKIGRAKLCSRGHWRPHEDAKLTALVSKFGPQNWNLIADKLHGRSGKSCRLRWFNQLDPKINRRPFGEEEEERLLGAHELYGNKWALIARLFPGRTDNAVKNHFHVVTARRRRESGCVRRRLVGRRGVCSFSGAAEVGNACSESTATVSSVSYGYPAAVSAGTELSLSMSPPSVVGGGRGAYQGNLVGGETGEKGMMIAMERCEIKIQGNINMHEKETESNALNVEVHHHQQQQKSDSTSEISATCEPLGNINRSNYLYMCGGKEKKAKMTFIDFLGVGAT</sequence>
<dbReference type="Proteomes" id="UP000325081">
    <property type="component" value="Unassembled WGS sequence"/>
</dbReference>
<dbReference type="Pfam" id="PF13921">
    <property type="entry name" value="Myb_DNA-bind_6"/>
    <property type="match status" value="1"/>
</dbReference>
<proteinExistence type="predicted"/>
<comment type="subcellular location">
    <subcellularLocation>
        <location evidence="1">Nucleus</location>
    </subcellularLocation>
</comment>
<evidence type="ECO:0000259" key="8">
    <source>
        <dbReference type="PROSITE" id="PS51294"/>
    </source>
</evidence>
<feature type="domain" description="Myb-like" evidence="7">
    <location>
        <begin position="107"/>
        <end position="157"/>
    </location>
</feature>
<dbReference type="GO" id="GO:0000981">
    <property type="term" value="F:DNA-binding transcription factor activity, RNA polymerase II-specific"/>
    <property type="evidence" value="ECO:0007669"/>
    <property type="project" value="TreeGrafter"/>
</dbReference>